<sequence>MNKTSTSVSIATVQNGVARSDGKLSATKDVLIFEPLNKKFGLGPYYIERSAISKIERCYGKGAGLLPVTTEAIRITLINGHSYEFIIANVKEWLAYLSHSHSQGAWAP</sequence>
<dbReference type="EMBL" id="CP045429">
    <property type="protein sequence ID" value="QPB82041.1"/>
    <property type="molecule type" value="Genomic_DNA"/>
</dbReference>
<proteinExistence type="predicted"/>
<gene>
    <name evidence="1" type="ORF">CWC22_003060</name>
</gene>
<reference evidence="1 2" key="1">
    <citation type="submission" date="2019-10" db="EMBL/GenBank/DDBJ databases">
        <title>Pseudoalteromonas rubra S4059.</title>
        <authorList>
            <person name="Paulsen S."/>
            <person name="Wang X."/>
        </authorList>
    </citation>
    <scope>NUCLEOTIDE SEQUENCE [LARGE SCALE GENOMIC DNA]</scope>
    <source>
        <strain evidence="1 2">S4059</strain>
    </source>
</reference>
<organism evidence="1 2">
    <name type="scientific">Pseudoalteromonas rubra</name>
    <dbReference type="NCBI Taxonomy" id="43658"/>
    <lineage>
        <taxon>Bacteria</taxon>
        <taxon>Pseudomonadati</taxon>
        <taxon>Pseudomonadota</taxon>
        <taxon>Gammaproteobacteria</taxon>
        <taxon>Alteromonadales</taxon>
        <taxon>Pseudoalteromonadaceae</taxon>
        <taxon>Pseudoalteromonas</taxon>
    </lineage>
</organism>
<evidence type="ECO:0008006" key="3">
    <source>
        <dbReference type="Google" id="ProtNLM"/>
    </source>
</evidence>
<name>A0A5S3V4G4_9GAMM</name>
<protein>
    <recommendedName>
        <fullName evidence="3">GRAM domain-containing protein</fullName>
    </recommendedName>
</protein>
<evidence type="ECO:0000313" key="1">
    <source>
        <dbReference type="EMBL" id="QPB82041.1"/>
    </source>
</evidence>
<evidence type="ECO:0000313" key="2">
    <source>
        <dbReference type="Proteomes" id="UP000305729"/>
    </source>
</evidence>
<dbReference type="RefSeq" id="WP_138536118.1">
    <property type="nucleotide sequence ID" value="NZ_CP045429.1"/>
</dbReference>
<dbReference type="AlphaFoldDB" id="A0A5S3V4G4"/>
<dbReference type="Proteomes" id="UP000305729">
    <property type="component" value="Chromosome 1"/>
</dbReference>
<accession>A0A5S3V4G4</accession>